<protein>
    <submittedName>
        <fullName evidence="1">Unannotated protein</fullName>
    </submittedName>
</protein>
<gene>
    <name evidence="1" type="ORF">UFOPK2925_01404</name>
</gene>
<reference evidence="1" key="1">
    <citation type="submission" date="2020-05" db="EMBL/GenBank/DDBJ databases">
        <authorList>
            <person name="Chiriac C."/>
            <person name="Salcher M."/>
            <person name="Ghai R."/>
            <person name="Kavagutti S V."/>
        </authorList>
    </citation>
    <scope>NUCLEOTIDE SEQUENCE</scope>
</reference>
<proteinExistence type="predicted"/>
<accession>A0A6J6X3V7</accession>
<organism evidence="1">
    <name type="scientific">freshwater metagenome</name>
    <dbReference type="NCBI Taxonomy" id="449393"/>
    <lineage>
        <taxon>unclassified sequences</taxon>
        <taxon>metagenomes</taxon>
        <taxon>ecological metagenomes</taxon>
    </lineage>
</organism>
<dbReference type="EMBL" id="CAEZZU010000251">
    <property type="protein sequence ID" value="CAB4790383.1"/>
    <property type="molecule type" value="Genomic_DNA"/>
</dbReference>
<sequence length="45" mass="5126">MYMNARWARFADGADEIHMMRTAERTIAAFRDHGTTRTATGNLPI</sequence>
<evidence type="ECO:0000313" key="1">
    <source>
        <dbReference type="EMBL" id="CAB4790383.1"/>
    </source>
</evidence>
<name>A0A6J6X3V7_9ZZZZ</name>
<dbReference type="AlphaFoldDB" id="A0A6J6X3V7"/>